<evidence type="ECO:0000256" key="2">
    <source>
        <dbReference type="ARBA" id="ARBA00010992"/>
    </source>
</evidence>
<proteinExistence type="inferred from homology"/>
<dbReference type="AlphaFoldDB" id="A0AAV9NX91"/>
<evidence type="ECO:0000256" key="4">
    <source>
        <dbReference type="ARBA" id="ARBA00022989"/>
    </source>
</evidence>
<dbReference type="GO" id="GO:0016020">
    <property type="term" value="C:membrane"/>
    <property type="evidence" value="ECO:0007669"/>
    <property type="project" value="UniProtKB-SubCell"/>
</dbReference>
<keyword evidence="5 6" id="KW-0472">Membrane</keyword>
<gene>
    <name evidence="8" type="ORF">LTR77_010247</name>
</gene>
<dbReference type="PANTHER" id="PTHR48022:SF2">
    <property type="entry name" value="PLASTIDIC GLUCOSE TRANSPORTER 4"/>
    <property type="match status" value="1"/>
</dbReference>
<feature type="transmembrane region" description="Helical" evidence="6">
    <location>
        <begin position="62"/>
        <end position="82"/>
    </location>
</feature>
<organism evidence="8 9">
    <name type="scientific">Saxophila tyrrhenica</name>
    <dbReference type="NCBI Taxonomy" id="1690608"/>
    <lineage>
        <taxon>Eukaryota</taxon>
        <taxon>Fungi</taxon>
        <taxon>Dikarya</taxon>
        <taxon>Ascomycota</taxon>
        <taxon>Pezizomycotina</taxon>
        <taxon>Dothideomycetes</taxon>
        <taxon>Dothideomycetidae</taxon>
        <taxon>Mycosphaerellales</taxon>
        <taxon>Extremaceae</taxon>
        <taxon>Saxophila</taxon>
    </lineage>
</organism>
<evidence type="ECO:0000256" key="5">
    <source>
        <dbReference type="ARBA" id="ARBA00023136"/>
    </source>
</evidence>
<protein>
    <recommendedName>
        <fullName evidence="7">Major facilitator superfamily (MFS) profile domain-containing protein</fullName>
    </recommendedName>
</protein>
<dbReference type="InterPro" id="IPR005828">
    <property type="entry name" value="MFS_sugar_transport-like"/>
</dbReference>
<evidence type="ECO:0000313" key="9">
    <source>
        <dbReference type="Proteomes" id="UP001337655"/>
    </source>
</evidence>
<evidence type="ECO:0000313" key="8">
    <source>
        <dbReference type="EMBL" id="KAK5164156.1"/>
    </source>
</evidence>
<feature type="domain" description="Major facilitator superfamily (MFS) profile" evidence="7">
    <location>
        <begin position="15"/>
        <end position="138"/>
    </location>
</feature>
<dbReference type="EMBL" id="JAVRRT010000021">
    <property type="protein sequence ID" value="KAK5164156.1"/>
    <property type="molecule type" value="Genomic_DNA"/>
</dbReference>
<dbReference type="PANTHER" id="PTHR48022">
    <property type="entry name" value="PLASTIDIC GLUCOSE TRANSPORTER 4"/>
    <property type="match status" value="1"/>
</dbReference>
<evidence type="ECO:0000256" key="3">
    <source>
        <dbReference type="ARBA" id="ARBA00022692"/>
    </source>
</evidence>
<keyword evidence="9" id="KW-1185">Reference proteome</keyword>
<feature type="transmembrane region" description="Helical" evidence="6">
    <location>
        <begin position="94"/>
        <end position="117"/>
    </location>
</feature>
<dbReference type="Proteomes" id="UP001337655">
    <property type="component" value="Unassembled WGS sequence"/>
</dbReference>
<dbReference type="PROSITE" id="PS50850">
    <property type="entry name" value="MFS"/>
    <property type="match status" value="1"/>
</dbReference>
<keyword evidence="4 6" id="KW-1133">Transmembrane helix</keyword>
<evidence type="ECO:0000256" key="6">
    <source>
        <dbReference type="SAM" id="Phobius"/>
    </source>
</evidence>
<dbReference type="InterPro" id="IPR050360">
    <property type="entry name" value="MFS_Sugar_Transporters"/>
</dbReference>
<evidence type="ECO:0000259" key="7">
    <source>
        <dbReference type="PROSITE" id="PS50850"/>
    </source>
</evidence>
<dbReference type="InterPro" id="IPR020846">
    <property type="entry name" value="MFS_dom"/>
</dbReference>
<sequence>MAPNKPAMFKVLTPRLVRVYLFASNFGYDNNWWSGVIALDRFVQDYGKSHGPGEARTLPSSWLSAASGTPLVGWILGCALASYLNSRFGRKKTLVILCIIALVGMIIQCAVANYWALMVGRLINSFSMGKPIQSPQPY</sequence>
<dbReference type="RefSeq" id="XP_064654484.1">
    <property type="nucleotide sequence ID" value="XM_064807470.1"/>
</dbReference>
<dbReference type="Pfam" id="PF00083">
    <property type="entry name" value="Sugar_tr"/>
    <property type="match status" value="1"/>
</dbReference>
<name>A0AAV9NX91_9PEZI</name>
<accession>A0AAV9NX91</accession>
<dbReference type="Gene3D" id="1.20.1250.20">
    <property type="entry name" value="MFS general substrate transporter like domains"/>
    <property type="match status" value="1"/>
</dbReference>
<reference evidence="8 9" key="1">
    <citation type="submission" date="2023-08" db="EMBL/GenBank/DDBJ databases">
        <title>Black Yeasts Isolated from many extreme environments.</title>
        <authorList>
            <person name="Coleine C."/>
            <person name="Stajich J.E."/>
            <person name="Selbmann L."/>
        </authorList>
    </citation>
    <scope>NUCLEOTIDE SEQUENCE [LARGE SCALE GENOMIC DNA]</scope>
    <source>
        <strain evidence="8 9">CCFEE 5935</strain>
    </source>
</reference>
<dbReference type="GO" id="GO:0005351">
    <property type="term" value="F:carbohydrate:proton symporter activity"/>
    <property type="evidence" value="ECO:0007669"/>
    <property type="project" value="TreeGrafter"/>
</dbReference>
<comment type="caution">
    <text evidence="8">The sequence shown here is derived from an EMBL/GenBank/DDBJ whole genome shotgun (WGS) entry which is preliminary data.</text>
</comment>
<comment type="similarity">
    <text evidence="2">Belongs to the major facilitator superfamily. Sugar transporter (TC 2.A.1.1) family.</text>
</comment>
<keyword evidence="3 6" id="KW-0812">Transmembrane</keyword>
<dbReference type="GeneID" id="89931576"/>
<comment type="subcellular location">
    <subcellularLocation>
        <location evidence="1">Membrane</location>
        <topology evidence="1">Multi-pass membrane protein</topology>
    </subcellularLocation>
</comment>
<dbReference type="SUPFAM" id="SSF103473">
    <property type="entry name" value="MFS general substrate transporter"/>
    <property type="match status" value="1"/>
</dbReference>
<evidence type="ECO:0000256" key="1">
    <source>
        <dbReference type="ARBA" id="ARBA00004141"/>
    </source>
</evidence>
<dbReference type="InterPro" id="IPR036259">
    <property type="entry name" value="MFS_trans_sf"/>
</dbReference>